<protein>
    <submittedName>
        <fullName evidence="2">Uncharacterized protein</fullName>
    </submittedName>
</protein>
<dbReference type="Proteomes" id="UP001527202">
    <property type="component" value="Unassembled WGS sequence"/>
</dbReference>
<organism evidence="2 3">
    <name type="scientific">Paenibacillus chitinolyticus</name>
    <dbReference type="NCBI Taxonomy" id="79263"/>
    <lineage>
        <taxon>Bacteria</taxon>
        <taxon>Bacillati</taxon>
        <taxon>Bacillota</taxon>
        <taxon>Bacilli</taxon>
        <taxon>Bacillales</taxon>
        <taxon>Paenibacillaceae</taxon>
        <taxon>Paenibacillus</taxon>
    </lineage>
</organism>
<proteinExistence type="predicted"/>
<dbReference type="EMBL" id="CP026520">
    <property type="protein sequence ID" value="QAV21248.1"/>
    <property type="molecule type" value="Genomic_DNA"/>
</dbReference>
<dbReference type="Proteomes" id="UP000288943">
    <property type="component" value="Chromosome"/>
</dbReference>
<dbReference type="AlphaFoldDB" id="A0A410X3N7"/>
<sequence length="65" mass="7578">MAQQERRHLHELSSLDASAWDEEELSYHHSVMSELSPWLNAQGTAIHAQVIREIEKRRENTVQPT</sequence>
<reference evidence="1 4" key="2">
    <citation type="submission" date="2022-05" db="EMBL/GenBank/DDBJ databases">
        <title>Genome Sequencing of Bee-Associated Microbes.</title>
        <authorList>
            <person name="Dunlap C."/>
        </authorList>
    </citation>
    <scope>NUCLEOTIDE SEQUENCE [LARGE SCALE GENOMIC DNA]</scope>
    <source>
        <strain evidence="1 4">NRRL B-23120</strain>
    </source>
</reference>
<reference evidence="2 3" key="1">
    <citation type="submission" date="2018-01" db="EMBL/GenBank/DDBJ databases">
        <title>The whole genome sequencing and assembly of Paenibacillus chitinolyticus KCCM 41400 strain.</title>
        <authorList>
            <person name="Kim J.-Y."/>
            <person name="Park M.-K."/>
            <person name="Lee Y.-J."/>
            <person name="Yi H."/>
            <person name="Bahn Y.-S."/>
            <person name="Kim J.F."/>
            <person name="Lee D.-W."/>
        </authorList>
    </citation>
    <scope>NUCLEOTIDE SEQUENCE [LARGE SCALE GENOMIC DNA]</scope>
    <source>
        <strain evidence="2 3">KCCM 41400</strain>
    </source>
</reference>
<keyword evidence="4" id="KW-1185">Reference proteome</keyword>
<accession>A0A410X3N7</accession>
<dbReference type="KEGG" id="pchi:PC41400_27715"/>
<evidence type="ECO:0000313" key="1">
    <source>
        <dbReference type="EMBL" id="MCY9595274.1"/>
    </source>
</evidence>
<evidence type="ECO:0000313" key="3">
    <source>
        <dbReference type="Proteomes" id="UP000288943"/>
    </source>
</evidence>
<name>A0A410X3N7_9BACL</name>
<evidence type="ECO:0000313" key="4">
    <source>
        <dbReference type="Proteomes" id="UP001527202"/>
    </source>
</evidence>
<dbReference type="RefSeq" id="WP_042234871.1">
    <property type="nucleotide sequence ID" value="NZ_BQWH01000005.1"/>
</dbReference>
<evidence type="ECO:0000313" key="2">
    <source>
        <dbReference type="EMBL" id="QAV21248.1"/>
    </source>
</evidence>
<gene>
    <name evidence="1" type="ORF">M5X16_05745</name>
    <name evidence="2" type="ORF">PC41400_27715</name>
</gene>
<dbReference type="GeneID" id="95378580"/>
<dbReference type="OrthoDB" id="2691543at2"/>
<dbReference type="EMBL" id="JAMDMJ010000007">
    <property type="protein sequence ID" value="MCY9595274.1"/>
    <property type="molecule type" value="Genomic_DNA"/>
</dbReference>